<evidence type="ECO:0000313" key="4">
    <source>
        <dbReference type="EMBL" id="MBC8528341.1"/>
    </source>
</evidence>
<dbReference type="Gene3D" id="3.40.50.850">
    <property type="entry name" value="Isochorismatase-like"/>
    <property type="match status" value="1"/>
</dbReference>
<proteinExistence type="inferred from homology"/>
<gene>
    <name evidence="4" type="ORF">H8699_02670</name>
</gene>
<organism evidence="4 5">
    <name type="scientific">Luoshenia tenuis</name>
    <dbReference type="NCBI Taxonomy" id="2763654"/>
    <lineage>
        <taxon>Bacteria</taxon>
        <taxon>Bacillati</taxon>
        <taxon>Bacillota</taxon>
        <taxon>Clostridia</taxon>
        <taxon>Christensenellales</taxon>
        <taxon>Christensenellaceae</taxon>
        <taxon>Luoshenia</taxon>
    </lineage>
</organism>
<dbReference type="RefSeq" id="WP_249284364.1">
    <property type="nucleotide sequence ID" value="NZ_JACRSO010000001.1"/>
</dbReference>
<dbReference type="AlphaFoldDB" id="A0A926CZ88"/>
<dbReference type="Pfam" id="PF00857">
    <property type="entry name" value="Isochorismatase"/>
    <property type="match status" value="1"/>
</dbReference>
<dbReference type="InterPro" id="IPR036380">
    <property type="entry name" value="Isochorismatase-like_sf"/>
</dbReference>
<name>A0A926CZ88_9FIRM</name>
<protein>
    <submittedName>
        <fullName evidence="4">Cysteine hydrolase</fullName>
    </submittedName>
</protein>
<dbReference type="PANTHER" id="PTHR43540">
    <property type="entry name" value="PEROXYUREIDOACRYLATE/UREIDOACRYLATE AMIDOHYDROLASE-RELATED"/>
    <property type="match status" value="1"/>
</dbReference>
<accession>A0A926CZ88</accession>
<dbReference type="GO" id="GO:0016787">
    <property type="term" value="F:hydrolase activity"/>
    <property type="evidence" value="ECO:0007669"/>
    <property type="project" value="UniProtKB-KW"/>
</dbReference>
<comment type="caution">
    <text evidence="4">The sequence shown here is derived from an EMBL/GenBank/DDBJ whole genome shotgun (WGS) entry which is preliminary data.</text>
</comment>
<keyword evidence="2 4" id="KW-0378">Hydrolase</keyword>
<dbReference type="SUPFAM" id="SSF52499">
    <property type="entry name" value="Isochorismatase-like hydrolases"/>
    <property type="match status" value="1"/>
</dbReference>
<evidence type="ECO:0000313" key="5">
    <source>
        <dbReference type="Proteomes" id="UP000654279"/>
    </source>
</evidence>
<reference evidence="4" key="1">
    <citation type="submission" date="2020-08" db="EMBL/GenBank/DDBJ databases">
        <title>Genome public.</title>
        <authorList>
            <person name="Liu C."/>
            <person name="Sun Q."/>
        </authorList>
    </citation>
    <scope>NUCLEOTIDE SEQUENCE</scope>
    <source>
        <strain evidence="4">NSJ-44</strain>
    </source>
</reference>
<dbReference type="PANTHER" id="PTHR43540:SF6">
    <property type="entry name" value="ISOCHORISMATASE-LIKE DOMAIN-CONTAINING PROTEIN"/>
    <property type="match status" value="1"/>
</dbReference>
<comment type="similarity">
    <text evidence="1">Belongs to the isochorismatase family.</text>
</comment>
<keyword evidence="5" id="KW-1185">Reference proteome</keyword>
<dbReference type="CDD" id="cd00431">
    <property type="entry name" value="cysteine_hydrolases"/>
    <property type="match status" value="1"/>
</dbReference>
<evidence type="ECO:0000259" key="3">
    <source>
        <dbReference type="Pfam" id="PF00857"/>
    </source>
</evidence>
<dbReference type="InterPro" id="IPR050272">
    <property type="entry name" value="Isochorismatase-like_hydrls"/>
</dbReference>
<dbReference type="InterPro" id="IPR000868">
    <property type="entry name" value="Isochorismatase-like_dom"/>
</dbReference>
<sequence length="217" mass="23711">MSQPANAALILIDMEMGFLSPQSAHCIPSAAKTVPNCQRAIASARKRGIPIFFVIRQYRPDGSDVEITRYPEWAAGGRAMAPGSCGPLSCQMPPELAPQAGDFIIVKPRWSAFFQTQLDLMLRRLDIETVVLAGTTTPNCVRTTCYDANALDYNVVVLEDCTSSKTDEIQRVNIEDMARMGATIIDSAAFEARGVEGMENLRRQVHAKACESCVPRG</sequence>
<feature type="domain" description="Isochorismatase-like" evidence="3">
    <location>
        <begin position="7"/>
        <end position="188"/>
    </location>
</feature>
<dbReference type="EMBL" id="JACRSO010000001">
    <property type="protein sequence ID" value="MBC8528341.1"/>
    <property type="molecule type" value="Genomic_DNA"/>
</dbReference>
<evidence type="ECO:0000256" key="1">
    <source>
        <dbReference type="ARBA" id="ARBA00006336"/>
    </source>
</evidence>
<dbReference type="Proteomes" id="UP000654279">
    <property type="component" value="Unassembled WGS sequence"/>
</dbReference>
<evidence type="ECO:0000256" key="2">
    <source>
        <dbReference type="ARBA" id="ARBA00022801"/>
    </source>
</evidence>